<feature type="transmembrane region" description="Helical" evidence="5">
    <location>
        <begin position="348"/>
        <end position="371"/>
    </location>
</feature>
<evidence type="ECO:0000313" key="8">
    <source>
        <dbReference type="Proteomes" id="UP000706039"/>
    </source>
</evidence>
<evidence type="ECO:0000259" key="6">
    <source>
        <dbReference type="PROSITE" id="PS50850"/>
    </source>
</evidence>
<evidence type="ECO:0000256" key="1">
    <source>
        <dbReference type="ARBA" id="ARBA00004141"/>
    </source>
</evidence>
<protein>
    <submittedName>
        <fullName evidence="7">MFS transporter</fullName>
    </submittedName>
</protein>
<feature type="transmembrane region" description="Helical" evidence="5">
    <location>
        <begin position="414"/>
        <end position="435"/>
    </location>
</feature>
<dbReference type="Proteomes" id="UP000706039">
    <property type="component" value="Unassembled WGS sequence"/>
</dbReference>
<feature type="transmembrane region" description="Helical" evidence="5">
    <location>
        <begin position="119"/>
        <end position="137"/>
    </location>
</feature>
<dbReference type="Gene3D" id="1.20.1250.20">
    <property type="entry name" value="MFS general substrate transporter like domains"/>
    <property type="match status" value="1"/>
</dbReference>
<feature type="domain" description="Major facilitator superfamily (MFS) profile" evidence="6">
    <location>
        <begin position="24"/>
        <end position="437"/>
    </location>
</feature>
<feature type="transmembrane region" description="Helical" evidence="5">
    <location>
        <begin position="174"/>
        <end position="198"/>
    </location>
</feature>
<dbReference type="InterPro" id="IPR020846">
    <property type="entry name" value="MFS_dom"/>
</dbReference>
<organism evidence="7 8">
    <name type="scientific">Sphingomonas colocasiae</name>
    <dbReference type="NCBI Taxonomy" id="1848973"/>
    <lineage>
        <taxon>Bacteria</taxon>
        <taxon>Pseudomonadati</taxon>
        <taxon>Pseudomonadota</taxon>
        <taxon>Alphaproteobacteria</taxon>
        <taxon>Sphingomonadales</taxon>
        <taxon>Sphingomonadaceae</taxon>
        <taxon>Sphingomonas</taxon>
    </lineage>
</organism>
<dbReference type="SUPFAM" id="SSF103473">
    <property type="entry name" value="MFS general substrate transporter"/>
    <property type="match status" value="1"/>
</dbReference>
<feature type="transmembrane region" description="Helical" evidence="5">
    <location>
        <begin position="90"/>
        <end position="113"/>
    </location>
</feature>
<dbReference type="InterPro" id="IPR005829">
    <property type="entry name" value="Sugar_transporter_CS"/>
</dbReference>
<sequence>MADTRLDIARAIDDAPIGGLQFRVFLLCAFVAMLDGFDTQSIAFVTPVIAEDWGVDGKSFGPIFSAGLAGLMLGQLIFSMLSDRFGRRRVIILSTLCFGALTLATAAAQSWWMLLGLRFLAGFGLGGAIPNIMAITAEFAPRRIRATMVALVFGGFPLGAVLGGYLSMHLIAAFGWHSVFIAGGLAPLALVPVLIAALPESPRFLLRAGAGHEAALSRVMRAIVPAAAQPGCTFFADEPAATRASLASLFSDRRAGPTAMLWIAFFMSLLVIYFLMSWLPLIIKDRGLSLDTGIAAAMALNLGGALGGVVLGWLIDRYSPYPVLIGAFLSGALSIVAIGLSGVAMTPLIVSVFVAGVFSVGTQTGLSAFTTGQYPTALRSTGIGAALAVGRIGSIVGPMAGGALLAAGYPIDRIFFAVAVPPLCAALVLAAHGALSRRAALAPVAI</sequence>
<gene>
    <name evidence="7" type="ORF">K7G82_17040</name>
</gene>
<feature type="transmembrane region" description="Helical" evidence="5">
    <location>
        <begin position="293"/>
        <end position="314"/>
    </location>
</feature>
<feature type="transmembrane region" description="Helical" evidence="5">
    <location>
        <begin position="383"/>
        <end position="408"/>
    </location>
</feature>
<dbReference type="CDD" id="cd17365">
    <property type="entry name" value="MFS_PcaK_like"/>
    <property type="match status" value="1"/>
</dbReference>
<evidence type="ECO:0000256" key="2">
    <source>
        <dbReference type="ARBA" id="ARBA00022692"/>
    </source>
</evidence>
<dbReference type="EMBL" id="JAINVV010000008">
    <property type="protein sequence ID" value="MBY8824014.1"/>
    <property type="molecule type" value="Genomic_DNA"/>
</dbReference>
<feature type="transmembrane region" description="Helical" evidence="5">
    <location>
        <begin position="59"/>
        <end position="78"/>
    </location>
</feature>
<keyword evidence="2 5" id="KW-0812">Transmembrane</keyword>
<feature type="transmembrane region" description="Helical" evidence="5">
    <location>
        <begin position="20"/>
        <end position="39"/>
    </location>
</feature>
<proteinExistence type="predicted"/>
<evidence type="ECO:0000313" key="7">
    <source>
        <dbReference type="EMBL" id="MBY8824014.1"/>
    </source>
</evidence>
<evidence type="ECO:0000256" key="5">
    <source>
        <dbReference type="SAM" id="Phobius"/>
    </source>
</evidence>
<evidence type="ECO:0000256" key="3">
    <source>
        <dbReference type="ARBA" id="ARBA00022989"/>
    </source>
</evidence>
<dbReference type="Pfam" id="PF07690">
    <property type="entry name" value="MFS_1"/>
    <property type="match status" value="1"/>
</dbReference>
<feature type="transmembrane region" description="Helical" evidence="5">
    <location>
        <begin position="149"/>
        <end position="168"/>
    </location>
</feature>
<keyword evidence="4 5" id="KW-0472">Membrane</keyword>
<feature type="transmembrane region" description="Helical" evidence="5">
    <location>
        <begin position="321"/>
        <end position="342"/>
    </location>
</feature>
<comment type="subcellular location">
    <subcellularLocation>
        <location evidence="1">Membrane</location>
        <topology evidence="1">Multi-pass membrane protein</topology>
    </subcellularLocation>
</comment>
<dbReference type="InterPro" id="IPR036259">
    <property type="entry name" value="MFS_trans_sf"/>
</dbReference>
<keyword evidence="8" id="KW-1185">Reference proteome</keyword>
<evidence type="ECO:0000256" key="4">
    <source>
        <dbReference type="ARBA" id="ARBA00023136"/>
    </source>
</evidence>
<dbReference type="PROSITE" id="PS00217">
    <property type="entry name" value="SUGAR_TRANSPORT_2"/>
    <property type="match status" value="1"/>
</dbReference>
<feature type="transmembrane region" description="Helical" evidence="5">
    <location>
        <begin position="259"/>
        <end position="281"/>
    </location>
</feature>
<dbReference type="InterPro" id="IPR011701">
    <property type="entry name" value="MFS"/>
</dbReference>
<dbReference type="RefSeq" id="WP_222991113.1">
    <property type="nucleotide sequence ID" value="NZ_JAINVV010000008.1"/>
</dbReference>
<keyword evidence="3 5" id="KW-1133">Transmembrane helix</keyword>
<accession>A0ABS7PSQ7</accession>
<dbReference type="PANTHER" id="PTHR23508">
    <property type="entry name" value="CARBOXYLIC ACID TRANSPORTER PROTEIN HOMOLOG"/>
    <property type="match status" value="1"/>
</dbReference>
<name>A0ABS7PSQ7_9SPHN</name>
<reference evidence="7 8" key="1">
    <citation type="submission" date="2021-08" db="EMBL/GenBank/DDBJ databases">
        <authorList>
            <person name="Tuo L."/>
        </authorList>
    </citation>
    <scope>NUCLEOTIDE SEQUENCE [LARGE SCALE GENOMIC DNA]</scope>
    <source>
        <strain evidence="7 8">JCM 31229</strain>
    </source>
</reference>
<dbReference type="PROSITE" id="PS50850">
    <property type="entry name" value="MFS"/>
    <property type="match status" value="1"/>
</dbReference>
<comment type="caution">
    <text evidence="7">The sequence shown here is derived from an EMBL/GenBank/DDBJ whole genome shotgun (WGS) entry which is preliminary data.</text>
</comment>
<dbReference type="PANTHER" id="PTHR23508:SF10">
    <property type="entry name" value="CARBOXYLIC ACID TRANSPORTER PROTEIN HOMOLOG"/>
    <property type="match status" value="1"/>
</dbReference>